<evidence type="ECO:0000313" key="2">
    <source>
        <dbReference type="Proteomes" id="UP000275846"/>
    </source>
</evidence>
<dbReference type="Gene3D" id="2.130.10.10">
    <property type="entry name" value="YVTN repeat-like/Quinoprotein amine dehydrogenase"/>
    <property type="match status" value="1"/>
</dbReference>
<evidence type="ECO:0000313" key="3">
    <source>
        <dbReference type="WBParaSite" id="SSLN_0001462301-mRNA-1"/>
    </source>
</evidence>
<dbReference type="WBParaSite" id="SSLN_0001462301-mRNA-1">
    <property type="protein sequence ID" value="SSLN_0001462301-mRNA-1"/>
    <property type="gene ID" value="SSLN_0001462301"/>
</dbReference>
<proteinExistence type="predicted"/>
<dbReference type="Proteomes" id="UP000275846">
    <property type="component" value="Unassembled WGS sequence"/>
</dbReference>
<reference evidence="3" key="1">
    <citation type="submission" date="2016-06" db="UniProtKB">
        <authorList>
            <consortium name="WormBaseParasite"/>
        </authorList>
    </citation>
    <scope>IDENTIFICATION</scope>
</reference>
<evidence type="ECO:0000313" key="1">
    <source>
        <dbReference type="EMBL" id="VDM00472.1"/>
    </source>
</evidence>
<dbReference type="OrthoDB" id="756370at2759"/>
<dbReference type="AlphaFoldDB" id="A0A183TC87"/>
<accession>A0A183TC87</accession>
<name>A0A183TC87_SCHSO</name>
<sequence length="448" mass="48556">MTAPPLLLSTIANDDQDAVIAWDPLAGNPIVSFSGGTPTRSTLTTTKTLVVCAVAKKPVLQMWSFQSTCSGCMLSVMEASHLAPIGQLVVSTPSPTRPTLLLSADTSGTLACWALDSLSDGFTDLGQVQSLAHREGNENSSRQRPLWFVVQASRSLPTSAFFGDSMVVTASTDGLKFFDALTGRLLSTVLSNSPPSSSLCSAPYSDHVFCGTENGILHTIWMKNPQDLQSLELSFRRCFAESGLNAAQKTITYVILAPEGNLLAVGARAGLVEVLRMDGALTRLQRFSLLQSAAPSEVTAANVITGLCFVPRPHWLASANSPLESSTGAAAANGGDSEDWREDPFVSLRPFKRQLGWNHDDLYYLRLPNLRQDRLPDLLAESIYKDDFLGTITGRHVYAPFAESIHVLETVKGTTDSKELDTLKVKCAKLEEEKRELLRISVANILHF</sequence>
<dbReference type="SUPFAM" id="SSF50978">
    <property type="entry name" value="WD40 repeat-like"/>
    <property type="match status" value="1"/>
</dbReference>
<organism evidence="3">
    <name type="scientific">Schistocephalus solidus</name>
    <name type="common">Tapeworm</name>
    <dbReference type="NCBI Taxonomy" id="70667"/>
    <lineage>
        <taxon>Eukaryota</taxon>
        <taxon>Metazoa</taxon>
        <taxon>Spiralia</taxon>
        <taxon>Lophotrochozoa</taxon>
        <taxon>Platyhelminthes</taxon>
        <taxon>Cestoda</taxon>
        <taxon>Eucestoda</taxon>
        <taxon>Diphyllobothriidea</taxon>
        <taxon>Diphyllobothriidae</taxon>
        <taxon>Schistocephalus</taxon>
    </lineage>
</organism>
<gene>
    <name evidence="1" type="ORF">SSLN_LOCUS14086</name>
</gene>
<dbReference type="EMBL" id="UYSU01038640">
    <property type="protein sequence ID" value="VDM00472.1"/>
    <property type="molecule type" value="Genomic_DNA"/>
</dbReference>
<dbReference type="InterPro" id="IPR036322">
    <property type="entry name" value="WD40_repeat_dom_sf"/>
</dbReference>
<protein>
    <submittedName>
        <fullName evidence="3">WD_REPEATS_REGION domain-containing protein</fullName>
    </submittedName>
</protein>
<keyword evidence="2" id="KW-1185">Reference proteome</keyword>
<reference evidence="1 2" key="2">
    <citation type="submission" date="2018-11" db="EMBL/GenBank/DDBJ databases">
        <authorList>
            <consortium name="Pathogen Informatics"/>
        </authorList>
    </citation>
    <scope>NUCLEOTIDE SEQUENCE [LARGE SCALE GENOMIC DNA]</scope>
    <source>
        <strain evidence="1 2">NST_G2</strain>
    </source>
</reference>
<dbReference type="InterPro" id="IPR015943">
    <property type="entry name" value="WD40/YVTN_repeat-like_dom_sf"/>
</dbReference>
<dbReference type="STRING" id="70667.A0A183TC87"/>